<dbReference type="PANTHER" id="PTHR45436">
    <property type="entry name" value="SENSOR HISTIDINE KINASE YKOH"/>
    <property type="match status" value="1"/>
</dbReference>
<dbReference type="InterPro" id="IPR005467">
    <property type="entry name" value="His_kinase_dom"/>
</dbReference>
<sequence length="475" mass="53984">MWSRIKQIAIPISVKLTVLYAVILSCILLFTSALTVAGLYYVLYNQTFDELNLSVNNVTHYLAAGKPVGPQLFKENLTGPGVILRIFDAENRLLWDSAPYLPYNHDFFRDREEEREKPPPAMGIFKKRTLHELHLGHAHFYYRKQIVWQNGHVYQLYFLTKTVEQEHFLNKLVQSLLVTNLIGLLIAVISGIFISRKVLRPIRDITATAKEIEVNDLTRRIPLTNSHDELQELAKTLNHMLNRVQAGFEQQRRFVSDASHELRTPITVISGYADMLDRWGKQDPSALEEGIEAIKSEASNMYGLIEKLLFLARADQNRQVMNKTRLAMQPLIEEVTQETRLIAPDHQVVLQQNDCAAIYADALSIKQMLRIFIENSIKYTPTGGTIRISSRKTGDYLEIAIEDTGIGIPEEEQPKIFERFYRVDKSRSKMTGGTGLGLSIARWIAEQHNSSIHLASTLGSGTTITVRIPLAITET</sequence>
<dbReference type="Gene3D" id="6.10.340.10">
    <property type="match status" value="1"/>
</dbReference>
<keyword evidence="10 11" id="KW-0472">Membrane</keyword>
<dbReference type="FunFam" id="1.10.287.130:FF:000001">
    <property type="entry name" value="Two-component sensor histidine kinase"/>
    <property type="match status" value="1"/>
</dbReference>
<dbReference type="OrthoDB" id="9786919at2"/>
<dbReference type="AlphaFoldDB" id="A0A498RK16"/>
<organism evidence="14 15">
    <name type="scientific">Lucifera butyrica</name>
    <dbReference type="NCBI Taxonomy" id="1351585"/>
    <lineage>
        <taxon>Bacteria</taxon>
        <taxon>Bacillati</taxon>
        <taxon>Bacillota</taxon>
        <taxon>Negativicutes</taxon>
        <taxon>Veillonellales</taxon>
        <taxon>Veillonellaceae</taxon>
        <taxon>Lucifera</taxon>
    </lineage>
</organism>
<dbReference type="Gene3D" id="3.30.565.10">
    <property type="entry name" value="Histidine kinase-like ATPase, C-terminal domain"/>
    <property type="match status" value="1"/>
</dbReference>
<dbReference type="SMART" id="SM00304">
    <property type="entry name" value="HAMP"/>
    <property type="match status" value="1"/>
</dbReference>
<keyword evidence="7" id="KW-0418">Kinase</keyword>
<dbReference type="SMART" id="SM00388">
    <property type="entry name" value="HisKA"/>
    <property type="match status" value="1"/>
</dbReference>
<dbReference type="CDD" id="cd06225">
    <property type="entry name" value="HAMP"/>
    <property type="match status" value="1"/>
</dbReference>
<feature type="domain" description="Histidine kinase" evidence="12">
    <location>
        <begin position="257"/>
        <end position="472"/>
    </location>
</feature>
<evidence type="ECO:0000259" key="13">
    <source>
        <dbReference type="PROSITE" id="PS50885"/>
    </source>
</evidence>
<protein>
    <recommendedName>
        <fullName evidence="3">histidine kinase</fullName>
        <ecNumber evidence="3">2.7.13.3</ecNumber>
    </recommendedName>
</protein>
<keyword evidence="6 11" id="KW-0812">Transmembrane</keyword>
<evidence type="ECO:0000256" key="11">
    <source>
        <dbReference type="SAM" id="Phobius"/>
    </source>
</evidence>
<evidence type="ECO:0000256" key="6">
    <source>
        <dbReference type="ARBA" id="ARBA00022692"/>
    </source>
</evidence>
<dbReference type="RefSeq" id="WP_122630165.1">
    <property type="nucleotide sequence ID" value="NZ_UPPP01000116.1"/>
</dbReference>
<dbReference type="InterPro" id="IPR003661">
    <property type="entry name" value="HisK_dim/P_dom"/>
</dbReference>
<name>A0A498RK16_9FIRM</name>
<evidence type="ECO:0000313" key="14">
    <source>
        <dbReference type="EMBL" id="VBB09378.1"/>
    </source>
</evidence>
<gene>
    <name evidence="14" type="ORF">LUCI_4668</name>
</gene>
<dbReference type="InterPro" id="IPR036890">
    <property type="entry name" value="HATPase_C_sf"/>
</dbReference>
<feature type="domain" description="HAMP" evidence="13">
    <location>
        <begin position="196"/>
        <end position="249"/>
    </location>
</feature>
<dbReference type="InterPro" id="IPR003660">
    <property type="entry name" value="HAMP_dom"/>
</dbReference>
<dbReference type="PROSITE" id="PS51257">
    <property type="entry name" value="PROKAR_LIPOPROTEIN"/>
    <property type="match status" value="1"/>
</dbReference>
<comment type="subcellular location">
    <subcellularLocation>
        <location evidence="2">Membrane</location>
    </subcellularLocation>
</comment>
<evidence type="ECO:0000313" key="15">
    <source>
        <dbReference type="Proteomes" id="UP000277811"/>
    </source>
</evidence>
<feature type="transmembrane region" description="Helical" evidence="11">
    <location>
        <begin position="12"/>
        <end position="43"/>
    </location>
</feature>
<dbReference type="PROSITE" id="PS50109">
    <property type="entry name" value="HIS_KIN"/>
    <property type="match status" value="1"/>
</dbReference>
<feature type="transmembrane region" description="Helical" evidence="11">
    <location>
        <begin position="172"/>
        <end position="194"/>
    </location>
</feature>
<dbReference type="InterPro" id="IPR003594">
    <property type="entry name" value="HATPase_dom"/>
</dbReference>
<keyword evidence="9" id="KW-0902">Two-component regulatory system</keyword>
<dbReference type="InterPro" id="IPR050428">
    <property type="entry name" value="TCS_sensor_his_kinase"/>
</dbReference>
<dbReference type="FunFam" id="3.30.565.10:FF:000006">
    <property type="entry name" value="Sensor histidine kinase WalK"/>
    <property type="match status" value="1"/>
</dbReference>
<dbReference type="SUPFAM" id="SSF47384">
    <property type="entry name" value="Homodimeric domain of signal transducing histidine kinase"/>
    <property type="match status" value="1"/>
</dbReference>
<dbReference type="SUPFAM" id="SSF158472">
    <property type="entry name" value="HAMP domain-like"/>
    <property type="match status" value="1"/>
</dbReference>
<evidence type="ECO:0000256" key="3">
    <source>
        <dbReference type="ARBA" id="ARBA00012438"/>
    </source>
</evidence>
<evidence type="ECO:0000256" key="9">
    <source>
        <dbReference type="ARBA" id="ARBA00023012"/>
    </source>
</evidence>
<dbReference type="Pfam" id="PF00512">
    <property type="entry name" value="HisKA"/>
    <property type="match status" value="1"/>
</dbReference>
<dbReference type="InterPro" id="IPR036097">
    <property type="entry name" value="HisK_dim/P_sf"/>
</dbReference>
<evidence type="ECO:0000256" key="4">
    <source>
        <dbReference type="ARBA" id="ARBA00022553"/>
    </source>
</evidence>
<dbReference type="PROSITE" id="PS50885">
    <property type="entry name" value="HAMP"/>
    <property type="match status" value="1"/>
</dbReference>
<evidence type="ECO:0000256" key="5">
    <source>
        <dbReference type="ARBA" id="ARBA00022679"/>
    </source>
</evidence>
<keyword evidence="15" id="KW-1185">Reference proteome</keyword>
<proteinExistence type="predicted"/>
<dbReference type="GO" id="GO:0005886">
    <property type="term" value="C:plasma membrane"/>
    <property type="evidence" value="ECO:0007669"/>
    <property type="project" value="TreeGrafter"/>
</dbReference>
<dbReference type="CDD" id="cd00082">
    <property type="entry name" value="HisKA"/>
    <property type="match status" value="1"/>
</dbReference>
<accession>A0A498RK16</accession>
<evidence type="ECO:0000256" key="7">
    <source>
        <dbReference type="ARBA" id="ARBA00022777"/>
    </source>
</evidence>
<evidence type="ECO:0000259" key="12">
    <source>
        <dbReference type="PROSITE" id="PS50109"/>
    </source>
</evidence>
<evidence type="ECO:0000256" key="10">
    <source>
        <dbReference type="ARBA" id="ARBA00023136"/>
    </source>
</evidence>
<evidence type="ECO:0000256" key="8">
    <source>
        <dbReference type="ARBA" id="ARBA00022989"/>
    </source>
</evidence>
<dbReference type="InterPro" id="IPR004358">
    <property type="entry name" value="Sig_transdc_His_kin-like_C"/>
</dbReference>
<evidence type="ECO:0000256" key="2">
    <source>
        <dbReference type="ARBA" id="ARBA00004370"/>
    </source>
</evidence>
<dbReference type="EMBL" id="UPPP01000116">
    <property type="protein sequence ID" value="VBB09378.1"/>
    <property type="molecule type" value="Genomic_DNA"/>
</dbReference>
<dbReference type="GO" id="GO:0000155">
    <property type="term" value="F:phosphorelay sensor kinase activity"/>
    <property type="evidence" value="ECO:0007669"/>
    <property type="project" value="InterPro"/>
</dbReference>
<dbReference type="EC" id="2.7.13.3" evidence="3"/>
<dbReference type="Pfam" id="PF00672">
    <property type="entry name" value="HAMP"/>
    <property type="match status" value="1"/>
</dbReference>
<dbReference type="SUPFAM" id="SSF55874">
    <property type="entry name" value="ATPase domain of HSP90 chaperone/DNA topoisomerase II/histidine kinase"/>
    <property type="match status" value="1"/>
</dbReference>
<keyword evidence="5" id="KW-0808">Transferase</keyword>
<dbReference type="Gene3D" id="1.10.287.130">
    <property type="match status" value="1"/>
</dbReference>
<dbReference type="PRINTS" id="PR00344">
    <property type="entry name" value="BCTRLSENSOR"/>
</dbReference>
<comment type="catalytic activity">
    <reaction evidence="1">
        <text>ATP + protein L-histidine = ADP + protein N-phospho-L-histidine.</text>
        <dbReference type="EC" id="2.7.13.3"/>
    </reaction>
</comment>
<keyword evidence="8 11" id="KW-1133">Transmembrane helix</keyword>
<evidence type="ECO:0000256" key="1">
    <source>
        <dbReference type="ARBA" id="ARBA00000085"/>
    </source>
</evidence>
<dbReference type="Pfam" id="PF02518">
    <property type="entry name" value="HATPase_c"/>
    <property type="match status" value="1"/>
</dbReference>
<dbReference type="SMART" id="SM00387">
    <property type="entry name" value="HATPase_c"/>
    <property type="match status" value="1"/>
</dbReference>
<dbReference type="CDD" id="cd00075">
    <property type="entry name" value="HATPase"/>
    <property type="match status" value="1"/>
</dbReference>
<keyword evidence="4" id="KW-0597">Phosphoprotein</keyword>
<reference evidence="14 15" key="1">
    <citation type="submission" date="2018-06" db="EMBL/GenBank/DDBJ databases">
        <authorList>
            <person name="Strepis N."/>
        </authorList>
    </citation>
    <scope>NUCLEOTIDE SEQUENCE [LARGE SCALE GENOMIC DNA]</scope>
    <source>
        <strain evidence="14">LUCI</strain>
    </source>
</reference>
<dbReference type="PANTHER" id="PTHR45436:SF5">
    <property type="entry name" value="SENSOR HISTIDINE KINASE TRCS"/>
    <property type="match status" value="1"/>
</dbReference>
<dbReference type="Proteomes" id="UP000277811">
    <property type="component" value="Unassembled WGS sequence"/>
</dbReference>